<dbReference type="VEuPathDB" id="HostDB:ENSMUSG00000020166"/>
<reference evidence="1 3" key="1">
    <citation type="journal article" date="2009" name="PLoS Biol.">
        <title>Lineage-specific biology revealed by a finished genome assembly of the mouse.</title>
        <authorList>
            <consortium name="Mouse Genome Sequencing Consortium"/>
            <person name="Church D.M."/>
            <person name="Goodstadt L."/>
            <person name="Hillier L.W."/>
            <person name="Zody M.C."/>
            <person name="Goldstein S."/>
            <person name="She X."/>
            <person name="Bult C.J."/>
            <person name="Agarwala R."/>
            <person name="Cherry J.L."/>
            <person name="DiCuccio M."/>
            <person name="Hlavina W."/>
            <person name="Kapustin Y."/>
            <person name="Meric P."/>
            <person name="Maglott D."/>
            <person name="Birtle Z."/>
            <person name="Marques A.C."/>
            <person name="Graves T."/>
            <person name="Zhou S."/>
            <person name="Teague B."/>
            <person name="Potamousis K."/>
            <person name="Churas C."/>
            <person name="Place M."/>
            <person name="Herschleb J."/>
            <person name="Runnheim R."/>
            <person name="Forrest D."/>
            <person name="Amos-Landgraf J."/>
            <person name="Schwartz D.C."/>
            <person name="Cheng Z."/>
            <person name="Lindblad-Toh K."/>
            <person name="Eichler E.E."/>
            <person name="Ponting C.P."/>
        </authorList>
    </citation>
    <scope>NUCLEOTIDE SEQUENCE [LARGE SCALE GENOMIC DNA]</scope>
    <source>
        <strain evidence="1 3">C57BL/6J</strain>
    </source>
</reference>
<dbReference type="Bgee" id="ENSMUSG00000020166">
    <property type="expression patterns" value="Expressed in indifferent gonad and 267 other cell types or tissues"/>
</dbReference>
<gene>
    <name evidence="1 2" type="primary">Cnot2</name>
</gene>
<dbReference type="ProteomicsDB" id="308468"/>
<organism evidence="1 3">
    <name type="scientific">Mus musculus</name>
    <name type="common">Mouse</name>
    <dbReference type="NCBI Taxonomy" id="10090"/>
    <lineage>
        <taxon>Eukaryota</taxon>
        <taxon>Metazoa</taxon>
        <taxon>Chordata</taxon>
        <taxon>Craniata</taxon>
        <taxon>Vertebrata</taxon>
        <taxon>Euteleostomi</taxon>
        <taxon>Mammalia</taxon>
        <taxon>Eutheria</taxon>
        <taxon>Euarchontoglires</taxon>
        <taxon>Glires</taxon>
        <taxon>Rodentia</taxon>
        <taxon>Myomorpha</taxon>
        <taxon>Muroidea</taxon>
        <taxon>Muridae</taxon>
        <taxon>Murinae</taxon>
        <taxon>Mus</taxon>
        <taxon>Mus</taxon>
    </lineage>
</organism>
<dbReference type="MGI" id="MGI:1919318">
    <property type="gene designation" value="Cnot2"/>
</dbReference>
<proteinExistence type="predicted"/>
<evidence type="ECO:0000313" key="2">
    <source>
        <dbReference type="MGI" id="MGI:1919318"/>
    </source>
</evidence>
<keyword evidence="3" id="KW-1185">Reference proteome</keyword>
<protein>
    <submittedName>
        <fullName evidence="1">CCR4-NOT transcription complex, subunit 2</fullName>
    </submittedName>
</protein>
<dbReference type="Antibodypedia" id="17029">
    <property type="antibodies" value="441 antibodies from 33 providers"/>
</dbReference>
<dbReference type="GeneTree" id="ENSGT00390000001285"/>
<dbReference type="ExpressionAtlas" id="E9Q8R6">
    <property type="expression patterns" value="baseline and differential"/>
</dbReference>
<accession>E9Q8R6</accession>
<evidence type="ECO:0000313" key="1">
    <source>
        <dbReference type="Ensembl" id="ENSMUSP00000128720.2"/>
    </source>
</evidence>
<evidence type="ECO:0000313" key="3">
    <source>
        <dbReference type="Proteomes" id="UP000000589"/>
    </source>
</evidence>
<name>E9Q8R6_MOUSE</name>
<reference evidence="1" key="2">
    <citation type="journal article" date="2011" name="PLoS Biol.">
        <title>Modernizing reference genome assemblies.</title>
        <authorList>
            <person name="Church D.M."/>
            <person name="Schneider V.A."/>
            <person name="Graves T."/>
            <person name="Auger K."/>
            <person name="Cunningham F."/>
            <person name="Bouk N."/>
            <person name="Chen H.C."/>
            <person name="Agarwala R."/>
            <person name="McLaren W.M."/>
            <person name="Ritchie G.R."/>
            <person name="Albracht D."/>
            <person name="Kremitzki M."/>
            <person name="Rock S."/>
            <person name="Kotkiewicz H."/>
            <person name="Kremitzki C."/>
            <person name="Wollam A."/>
            <person name="Trani L."/>
            <person name="Fulton L."/>
            <person name="Fulton R."/>
            <person name="Matthews L."/>
            <person name="Whitehead S."/>
            <person name="Chow W."/>
            <person name="Torrance J."/>
            <person name="Dunn M."/>
            <person name="Harden G."/>
            <person name="Threadgold G."/>
            <person name="Wood J."/>
            <person name="Collins J."/>
            <person name="Heath P."/>
            <person name="Griffiths G."/>
            <person name="Pelan S."/>
            <person name="Grafham D."/>
            <person name="Eichler E.E."/>
            <person name="Weinstock G."/>
            <person name="Mardis E.R."/>
            <person name="Wilson R.K."/>
            <person name="Howe K."/>
            <person name="Flicek P."/>
            <person name="Hubbard T."/>
        </authorList>
    </citation>
    <scope>NUCLEOTIDE SEQUENCE [LARGE SCALE GENOMIC DNA]</scope>
    <source>
        <strain evidence="1">C57BL/6J</strain>
    </source>
</reference>
<dbReference type="AlphaFoldDB" id="E9Q8R6"/>
<dbReference type="AGR" id="MGI:1919318"/>
<reference evidence="1" key="3">
    <citation type="submission" date="2025-05" db="UniProtKB">
        <authorList>
            <consortium name="Ensembl"/>
        </authorList>
    </citation>
    <scope>IDENTIFICATION</scope>
    <source>
        <strain evidence="1">C57BL/6J</strain>
    </source>
</reference>
<sequence>MVRTDGHTLSEKRNYQPPALSFPIPRVANVERSCTGDKQHVWCFKKEVCRGGGQRLP</sequence>
<dbReference type="Ensembl" id="ENSMUST00000169507.8">
    <property type="protein sequence ID" value="ENSMUSP00000128720.2"/>
    <property type="gene ID" value="ENSMUSG00000020166.16"/>
</dbReference>
<dbReference type="Proteomes" id="UP000000589">
    <property type="component" value="Chromosome 10"/>
</dbReference>
<dbReference type="Ensembl" id="ENSMUST00000218490.2">
    <property type="protein sequence ID" value="ENSMUSP00000151847.2"/>
    <property type="gene ID" value="ENSMUSG00000020166.16"/>
</dbReference>
<dbReference type="HOGENOM" id="CLU_3049662_0_0_1"/>